<dbReference type="Proteomes" id="UP001479290">
    <property type="component" value="Unassembled WGS sequence"/>
</dbReference>
<dbReference type="Gene3D" id="2.10.60.10">
    <property type="entry name" value="CD59"/>
    <property type="match status" value="2"/>
</dbReference>
<dbReference type="AlphaFoldDB" id="A0AAW1Z3J1"/>
<protein>
    <recommendedName>
        <fullName evidence="4">Snake toxin/toxin-like domain-containing protein</fullName>
    </recommendedName>
</protein>
<keyword evidence="2" id="KW-0964">Secreted</keyword>
<evidence type="ECO:0000256" key="2">
    <source>
        <dbReference type="ARBA" id="ARBA00022525"/>
    </source>
</evidence>
<evidence type="ECO:0000256" key="3">
    <source>
        <dbReference type="SAM" id="SignalP"/>
    </source>
</evidence>
<comment type="subcellular location">
    <subcellularLocation>
        <location evidence="1">Secreted</location>
    </subcellularLocation>
</comment>
<feature type="domain" description="Snake toxin/toxin-like" evidence="4">
    <location>
        <begin position="140"/>
        <end position="208"/>
    </location>
</feature>
<evidence type="ECO:0000259" key="4">
    <source>
        <dbReference type="Pfam" id="PF00087"/>
    </source>
</evidence>
<sequence length="276" mass="30475">MHLQVSIVLLFILLTGGFSLSCYECRNQAHYCSKTTTCYTANCRTTKSVEYFGPYREEADNWQRERDRIPSRIKYKHAACPGKGITDETMSYGCAKPHECKSWSLGTGCWIREHGSKCCNTNLCNRQSSVSFSHIPNGKRCFTCDEEDCSKTISCWGNEDYCFTAFEPSSHQSAATKGCASKSACDQEPGKILGFHGNITCCEGNLCNGATQSSTYNSAPIVTQSSTYNGAQSVTQRSTCNCAQSVTQRSTSNGAQSVSQSFLFLCRSLLSYFLLH</sequence>
<dbReference type="Pfam" id="PF00087">
    <property type="entry name" value="Toxin_TOLIP"/>
    <property type="match status" value="1"/>
</dbReference>
<name>A0AAW1Z3J1_CULAL</name>
<keyword evidence="3" id="KW-0732">Signal</keyword>
<reference evidence="5 6" key="1">
    <citation type="submission" date="2024-05" db="EMBL/GenBank/DDBJ databases">
        <title>A high-quality chromosomal-level genome assembly of Topmouth culter (Culter alburnus).</title>
        <authorList>
            <person name="Zhao H."/>
        </authorList>
    </citation>
    <scope>NUCLEOTIDE SEQUENCE [LARGE SCALE GENOMIC DNA]</scope>
    <source>
        <strain evidence="5">CATC2023</strain>
        <tissue evidence="5">Muscle</tissue>
    </source>
</reference>
<dbReference type="SUPFAM" id="SSF57302">
    <property type="entry name" value="Snake toxin-like"/>
    <property type="match status" value="1"/>
</dbReference>
<evidence type="ECO:0000313" key="6">
    <source>
        <dbReference type="Proteomes" id="UP001479290"/>
    </source>
</evidence>
<keyword evidence="6" id="KW-1185">Reference proteome</keyword>
<feature type="chain" id="PRO_5043699504" description="Snake toxin/toxin-like domain-containing protein" evidence="3">
    <location>
        <begin position="20"/>
        <end position="276"/>
    </location>
</feature>
<dbReference type="InterPro" id="IPR045860">
    <property type="entry name" value="Snake_toxin-like_sf"/>
</dbReference>
<dbReference type="GO" id="GO:0005576">
    <property type="term" value="C:extracellular region"/>
    <property type="evidence" value="ECO:0007669"/>
    <property type="project" value="UniProtKB-SubCell"/>
</dbReference>
<accession>A0AAW1Z3J1</accession>
<evidence type="ECO:0000256" key="1">
    <source>
        <dbReference type="ARBA" id="ARBA00004613"/>
    </source>
</evidence>
<evidence type="ECO:0000313" key="5">
    <source>
        <dbReference type="EMBL" id="KAK9954979.1"/>
    </source>
</evidence>
<proteinExistence type="predicted"/>
<comment type="caution">
    <text evidence="5">The sequence shown here is derived from an EMBL/GenBank/DDBJ whole genome shotgun (WGS) entry which is preliminary data.</text>
</comment>
<dbReference type="InterPro" id="IPR050918">
    <property type="entry name" value="CNF-like_PLA2_Inhibitor"/>
</dbReference>
<organism evidence="5 6">
    <name type="scientific">Culter alburnus</name>
    <name type="common">Topmouth culter</name>
    <dbReference type="NCBI Taxonomy" id="194366"/>
    <lineage>
        <taxon>Eukaryota</taxon>
        <taxon>Metazoa</taxon>
        <taxon>Chordata</taxon>
        <taxon>Craniata</taxon>
        <taxon>Vertebrata</taxon>
        <taxon>Euteleostomi</taxon>
        <taxon>Actinopterygii</taxon>
        <taxon>Neopterygii</taxon>
        <taxon>Teleostei</taxon>
        <taxon>Ostariophysi</taxon>
        <taxon>Cypriniformes</taxon>
        <taxon>Xenocyprididae</taxon>
        <taxon>Xenocypridinae</taxon>
        <taxon>Culter</taxon>
    </lineage>
</organism>
<gene>
    <name evidence="5" type="ORF">ABG768_014889</name>
</gene>
<dbReference type="InterPro" id="IPR035076">
    <property type="entry name" value="Toxin/TOLIP"/>
</dbReference>
<dbReference type="EMBL" id="JAWDJR010000021">
    <property type="protein sequence ID" value="KAK9954979.1"/>
    <property type="molecule type" value="Genomic_DNA"/>
</dbReference>
<dbReference type="PANTHER" id="PTHR20914">
    <property type="entry name" value="LY6/PLAUR DOMAIN-CONTAINING PROTEIN 8"/>
    <property type="match status" value="1"/>
</dbReference>
<feature type="signal peptide" evidence="3">
    <location>
        <begin position="1"/>
        <end position="19"/>
    </location>
</feature>
<dbReference type="PANTHER" id="PTHR20914:SF24">
    <property type="entry name" value="LYMPHOCYTE ANTIGEN 6 FAMILY MEMBER M2-RELATED"/>
    <property type="match status" value="1"/>
</dbReference>